<dbReference type="GO" id="GO:0030735">
    <property type="term" value="F:carnosine N-methyltransferase activity"/>
    <property type="evidence" value="ECO:0007669"/>
    <property type="project" value="UniProtKB-EC"/>
</dbReference>
<dbReference type="GeneID" id="25474507"/>
<keyword evidence="3" id="KW-0489">Methyltransferase</keyword>
<dbReference type="VEuPathDB" id="ToxoDB:ENH_00043500"/>
<evidence type="ECO:0000256" key="4">
    <source>
        <dbReference type="ARBA" id="ARBA00022679"/>
    </source>
</evidence>
<protein>
    <recommendedName>
        <fullName evidence="2">carnosine N-methyltransferase</fullName>
        <ecNumber evidence="2">2.1.1.22</ecNumber>
    </recommendedName>
</protein>
<dbReference type="Pfam" id="PF07942">
    <property type="entry name" value="CARME"/>
    <property type="match status" value="1"/>
</dbReference>
<organism evidence="6 7">
    <name type="scientific">Eimeria necatrix</name>
    <dbReference type="NCBI Taxonomy" id="51315"/>
    <lineage>
        <taxon>Eukaryota</taxon>
        <taxon>Sar</taxon>
        <taxon>Alveolata</taxon>
        <taxon>Apicomplexa</taxon>
        <taxon>Conoidasida</taxon>
        <taxon>Coccidia</taxon>
        <taxon>Eucoccidiorida</taxon>
        <taxon>Eimeriorina</taxon>
        <taxon>Eimeriidae</taxon>
        <taxon>Eimeria</taxon>
    </lineage>
</organism>
<keyword evidence="5" id="KW-0949">S-adenosyl-L-methionine</keyword>
<evidence type="ECO:0000313" key="7">
    <source>
        <dbReference type="Proteomes" id="UP000030754"/>
    </source>
</evidence>
<dbReference type="PANTHER" id="PTHR12303:SF6">
    <property type="entry name" value="CARNOSINE N-METHYLTRANSFERASE"/>
    <property type="match status" value="1"/>
</dbReference>
<dbReference type="OrthoDB" id="978at2759"/>
<evidence type="ECO:0000256" key="5">
    <source>
        <dbReference type="ARBA" id="ARBA00022691"/>
    </source>
</evidence>
<evidence type="ECO:0000256" key="3">
    <source>
        <dbReference type="ARBA" id="ARBA00022603"/>
    </source>
</evidence>
<dbReference type="InterPro" id="IPR029063">
    <property type="entry name" value="SAM-dependent_MTases_sf"/>
</dbReference>
<dbReference type="InterPro" id="IPR012901">
    <property type="entry name" value="CARME"/>
</dbReference>
<dbReference type="SMART" id="SM01296">
    <property type="entry name" value="N2227"/>
    <property type="match status" value="1"/>
</dbReference>
<sequence>GKGGEGEREEQEKLSRNLSKVRSTLRQFVRDWAEEGAEEREAAYGPLLRALEEHLPITPGQDPPRVLCPGSGLGRLPFEVMRKGYACQGNEFSYFMLIGSDFLLNSRLTPKSLPLQPYCLSTSNRRSQTDHLDVVWVPDVAPSEHVGPSADFSMCAGEFVEVYGNPSTSLPSSSRVFDGVLTSFFLDTARNVLLYIKTIARIVRPRGLWANVGPLLYHYAEMPHEMCVEFSAEEILAGKP</sequence>
<evidence type="ECO:0000256" key="2">
    <source>
        <dbReference type="ARBA" id="ARBA00012003"/>
    </source>
</evidence>
<evidence type="ECO:0000256" key="1">
    <source>
        <dbReference type="ARBA" id="ARBA00010086"/>
    </source>
</evidence>
<keyword evidence="4" id="KW-0808">Transferase</keyword>
<comment type="similarity">
    <text evidence="1">Belongs to the carnosine N-methyltransferase family.</text>
</comment>
<dbReference type="AlphaFoldDB" id="U6N1P3"/>
<name>U6N1P3_9EIME</name>
<gene>
    <name evidence="6" type="ORF">ENH_00043500</name>
</gene>
<feature type="non-terminal residue" evidence="6">
    <location>
        <position position="1"/>
    </location>
</feature>
<reference evidence="6" key="2">
    <citation type="submission" date="2013-10" db="EMBL/GenBank/DDBJ databases">
        <authorList>
            <person name="Aslett M."/>
        </authorList>
    </citation>
    <scope>NUCLEOTIDE SEQUENCE [LARGE SCALE GENOMIC DNA]</scope>
    <source>
        <strain evidence="6">Houghton</strain>
    </source>
</reference>
<dbReference type="Proteomes" id="UP000030754">
    <property type="component" value="Unassembled WGS sequence"/>
</dbReference>
<dbReference type="SUPFAM" id="SSF53335">
    <property type="entry name" value="S-adenosyl-L-methionine-dependent methyltransferases"/>
    <property type="match status" value="1"/>
</dbReference>
<dbReference type="RefSeq" id="XP_013436332.1">
    <property type="nucleotide sequence ID" value="XM_013580878.1"/>
</dbReference>
<dbReference type="Gene3D" id="3.40.50.150">
    <property type="entry name" value="Vaccinia Virus protein VP39"/>
    <property type="match status" value="1"/>
</dbReference>
<keyword evidence="7" id="KW-1185">Reference proteome</keyword>
<dbReference type="EC" id="2.1.1.22" evidence="2"/>
<evidence type="ECO:0000313" key="6">
    <source>
        <dbReference type="EMBL" id="CDJ67865.1"/>
    </source>
</evidence>
<dbReference type="PANTHER" id="PTHR12303">
    <property type="entry name" value="CARNOSINE N-METHYLTRANSFERASE"/>
    <property type="match status" value="1"/>
</dbReference>
<dbReference type="EMBL" id="HG725002">
    <property type="protein sequence ID" value="CDJ67865.1"/>
    <property type="molecule type" value="Genomic_DNA"/>
</dbReference>
<proteinExistence type="inferred from homology"/>
<reference evidence="6" key="1">
    <citation type="submission" date="2013-10" db="EMBL/GenBank/DDBJ databases">
        <title>Genomic analysis of the causative agents of coccidiosis in chickens.</title>
        <authorList>
            <person name="Reid A.J."/>
            <person name="Blake D."/>
            <person name="Billington K."/>
            <person name="Browne H."/>
            <person name="Dunn M."/>
            <person name="Hung S."/>
            <person name="Kawahara F."/>
            <person name="Miranda-Saavedra D."/>
            <person name="Mourier T."/>
            <person name="Nagra H."/>
            <person name="Otto T.D."/>
            <person name="Rawlings N."/>
            <person name="Sanchez A."/>
            <person name="Sanders M."/>
            <person name="Subramaniam C."/>
            <person name="Tay Y."/>
            <person name="Dear P."/>
            <person name="Doerig C."/>
            <person name="Gruber A."/>
            <person name="Parkinson J."/>
            <person name="Shirley M."/>
            <person name="Wan K.L."/>
            <person name="Berriman M."/>
            <person name="Tomley F."/>
            <person name="Pain A."/>
        </authorList>
    </citation>
    <scope>NUCLEOTIDE SEQUENCE [LARGE SCALE GENOMIC DNA]</scope>
    <source>
        <strain evidence="6">Houghton</strain>
    </source>
</reference>
<accession>U6N1P3</accession>
<dbReference type="GO" id="GO:0032259">
    <property type="term" value="P:methylation"/>
    <property type="evidence" value="ECO:0007669"/>
    <property type="project" value="UniProtKB-KW"/>
</dbReference>